<evidence type="ECO:0000313" key="4">
    <source>
        <dbReference type="EMBL" id="PWQ99892.1"/>
    </source>
</evidence>
<feature type="chain" id="PRO_5016427260" description="DUF2202 domain-containing protein" evidence="2">
    <location>
        <begin position="25"/>
        <end position="270"/>
    </location>
</feature>
<feature type="compositionally biased region" description="Gly residues" evidence="1">
    <location>
        <begin position="198"/>
        <end position="217"/>
    </location>
</feature>
<dbReference type="EMBL" id="QGKM01000007">
    <property type="protein sequence ID" value="PWQ99892.1"/>
    <property type="molecule type" value="Genomic_DNA"/>
</dbReference>
<keyword evidence="5" id="KW-1185">Reference proteome</keyword>
<dbReference type="InterPro" id="IPR009078">
    <property type="entry name" value="Ferritin-like_SF"/>
</dbReference>
<dbReference type="AlphaFoldDB" id="A0A317CU91"/>
<comment type="caution">
    <text evidence="4">The sequence shown here is derived from an EMBL/GenBank/DDBJ whole genome shotgun (WGS) entry which is preliminary data.</text>
</comment>
<keyword evidence="2" id="KW-0732">Signal</keyword>
<dbReference type="InterPro" id="IPR012347">
    <property type="entry name" value="Ferritin-like"/>
</dbReference>
<gene>
    <name evidence="4" type="ORF">DKW60_04290</name>
</gene>
<dbReference type="Gene3D" id="1.20.1260.10">
    <property type="match status" value="1"/>
</dbReference>
<sequence>MKKLFTGTAIAAVLAGSFAATSQAASTLTEAESKTLQFMHEEEKLAKDVYLTLYDKWNIRSFSNIAGAEQRHQNQLKALLDKYGVPSAIQSSTVGDFANPELAKMYKDLTTQGLASLEGALKVGGMIEELDIMDLQKAIAESDKADVDSTYENLMRGSRNHLRAFAKQYNKNIGSVYQAQLMPAAEVSAIINSEQERGGGTGGQGHGGKGKGGGHGQGQNMSQHDGHGMQQGRGQGRGQGHRFGKGNGAGYGKQAGQGKRWGQQNRDHQT</sequence>
<feature type="region of interest" description="Disordered" evidence="1">
    <location>
        <begin position="195"/>
        <end position="270"/>
    </location>
</feature>
<dbReference type="RefSeq" id="WP_109836436.1">
    <property type="nucleotide sequence ID" value="NZ_QGKM01000007.1"/>
</dbReference>
<protein>
    <recommendedName>
        <fullName evidence="3">DUF2202 domain-containing protein</fullName>
    </recommendedName>
</protein>
<accession>A0A317CU91</accession>
<feature type="domain" description="DUF2202" evidence="3">
    <location>
        <begin position="33"/>
        <end position="194"/>
    </location>
</feature>
<name>A0A317CU91_9GAMM</name>
<feature type="signal peptide" evidence="2">
    <location>
        <begin position="1"/>
        <end position="24"/>
    </location>
</feature>
<reference evidence="4 5" key="1">
    <citation type="submission" date="2018-05" db="EMBL/GenBank/DDBJ databases">
        <title>Leucothrix arctica sp. nov., isolated from Arctic seawater.</title>
        <authorList>
            <person name="Choi A."/>
            <person name="Baek K."/>
        </authorList>
    </citation>
    <scope>NUCLEOTIDE SEQUENCE [LARGE SCALE GENOMIC DNA]</scope>
    <source>
        <strain evidence="4 5">JCM 18388</strain>
    </source>
</reference>
<dbReference type="Pfam" id="PF09968">
    <property type="entry name" value="DUF2202"/>
    <property type="match status" value="1"/>
</dbReference>
<evidence type="ECO:0000256" key="2">
    <source>
        <dbReference type="SAM" id="SignalP"/>
    </source>
</evidence>
<evidence type="ECO:0000313" key="5">
    <source>
        <dbReference type="Proteomes" id="UP000245539"/>
    </source>
</evidence>
<evidence type="ECO:0000259" key="3">
    <source>
        <dbReference type="Pfam" id="PF09968"/>
    </source>
</evidence>
<dbReference type="Proteomes" id="UP000245539">
    <property type="component" value="Unassembled WGS sequence"/>
</dbReference>
<dbReference type="OrthoDB" id="9801086at2"/>
<evidence type="ECO:0000256" key="1">
    <source>
        <dbReference type="SAM" id="MobiDB-lite"/>
    </source>
</evidence>
<dbReference type="CDD" id="cd01048">
    <property type="entry name" value="Ferritin_like_AB2"/>
    <property type="match status" value="1"/>
</dbReference>
<dbReference type="SUPFAM" id="SSF47240">
    <property type="entry name" value="Ferritin-like"/>
    <property type="match status" value="1"/>
</dbReference>
<dbReference type="InterPro" id="IPR019243">
    <property type="entry name" value="DUF2202"/>
</dbReference>
<proteinExistence type="predicted"/>
<organism evidence="4 5">
    <name type="scientific">Leucothrix pacifica</name>
    <dbReference type="NCBI Taxonomy" id="1247513"/>
    <lineage>
        <taxon>Bacteria</taxon>
        <taxon>Pseudomonadati</taxon>
        <taxon>Pseudomonadota</taxon>
        <taxon>Gammaproteobacteria</taxon>
        <taxon>Thiotrichales</taxon>
        <taxon>Thiotrichaceae</taxon>
        <taxon>Leucothrix</taxon>
    </lineage>
</organism>
<feature type="compositionally biased region" description="Gly residues" evidence="1">
    <location>
        <begin position="245"/>
        <end position="255"/>
    </location>
</feature>
<feature type="compositionally biased region" description="Gly residues" evidence="1">
    <location>
        <begin position="229"/>
        <end position="238"/>
    </location>
</feature>